<dbReference type="AlphaFoldDB" id="A0A4Y8VQ37"/>
<dbReference type="PANTHER" id="PTHR32305">
    <property type="match status" value="1"/>
</dbReference>
<dbReference type="EMBL" id="SGVY01000011">
    <property type="protein sequence ID" value="TFH82674.1"/>
    <property type="molecule type" value="Genomic_DNA"/>
</dbReference>
<dbReference type="NCBIfam" id="TIGR03696">
    <property type="entry name" value="Rhs_assc_core"/>
    <property type="match status" value="1"/>
</dbReference>
<dbReference type="Gene3D" id="2.180.10.10">
    <property type="entry name" value="RHS repeat-associated core"/>
    <property type="match status" value="1"/>
</dbReference>
<dbReference type="OrthoDB" id="1367325at2"/>
<dbReference type="PANTHER" id="PTHR32305:SF15">
    <property type="entry name" value="PROTEIN RHSA-RELATED"/>
    <property type="match status" value="1"/>
</dbReference>
<proteinExistence type="predicted"/>
<organism evidence="1 2">
    <name type="scientific">Segatella hominis</name>
    <dbReference type="NCBI Taxonomy" id="2518605"/>
    <lineage>
        <taxon>Bacteria</taxon>
        <taxon>Pseudomonadati</taxon>
        <taxon>Bacteroidota</taxon>
        <taxon>Bacteroidia</taxon>
        <taxon>Bacteroidales</taxon>
        <taxon>Prevotellaceae</taxon>
        <taxon>Segatella</taxon>
    </lineage>
</organism>
<gene>
    <name evidence="1" type="ORF">EXN75_05765</name>
</gene>
<reference evidence="1 2" key="1">
    <citation type="submission" date="2019-02" db="EMBL/GenBank/DDBJ databases">
        <title>Draft Genome Sequence of the Prevotella sp. BCRC 81118, Isolated from Human Feces.</title>
        <authorList>
            <person name="Huang C.-H."/>
        </authorList>
    </citation>
    <scope>NUCLEOTIDE SEQUENCE [LARGE SCALE GENOMIC DNA]</scope>
    <source>
        <strain evidence="1 2">BCRC 81118</strain>
    </source>
</reference>
<evidence type="ECO:0000313" key="1">
    <source>
        <dbReference type="EMBL" id="TFH82674.1"/>
    </source>
</evidence>
<dbReference type="InterPro" id="IPR050708">
    <property type="entry name" value="T6SS_VgrG/RHS"/>
</dbReference>
<dbReference type="Proteomes" id="UP000297872">
    <property type="component" value="Unassembled WGS sequence"/>
</dbReference>
<evidence type="ECO:0000313" key="2">
    <source>
        <dbReference type="Proteomes" id="UP000297872"/>
    </source>
</evidence>
<name>A0A4Y8VQ37_9BACT</name>
<comment type="caution">
    <text evidence="1">The sequence shown here is derived from an EMBL/GenBank/DDBJ whole genome shotgun (WGS) entry which is preliminary data.</text>
</comment>
<protein>
    <submittedName>
        <fullName evidence="1">RHS repeat-associated core domain-containing protein</fullName>
    </submittedName>
</protein>
<sequence>MVLSDNGKTSRYTYNASGERIVKSHGNMEGVYVNGAPQRIAFHETDDFTLYPANILTVSRNRFTKHYFIGSQRIASRIGVGRFNNVYGINGSRVTAGLKDYVARMSQIEAQKEEYYKSLGIAPGVPTMKGSYGDPENTGVGYNSILTELGKHDVPENWIQLPKNDGKCNSTGSGANATPGGPVAWEAPSNPENAQPGYGYVAGDTTELEETFYYYSDHLGSTSYVTDEDGNITQYEAYLPYGELLVDEHSSSESMPYKFNGKQLDDETGLYYYGARYMNPVASIWYGGGSVIREKMQVSPYNYCLDNPIRFIDYMGLYETEAAAQKVAKQYGANYYQDKKSKQWYVAMDESGEKAYSTGETLVRDFGQTFLEKSSGATDIGSNAYGFLEKMVIPGHKNYFLGINGKYYSHHPNGITGSRVGAIKISNYYKNAG</sequence>
<keyword evidence="2" id="KW-1185">Reference proteome</keyword>
<accession>A0A4Y8VQ37</accession>
<dbReference type="InterPro" id="IPR022385">
    <property type="entry name" value="Rhs_assc_core"/>
</dbReference>